<comment type="caution">
    <text evidence="1">The sequence shown here is derived from an EMBL/GenBank/DDBJ whole genome shotgun (WGS) entry which is preliminary data.</text>
</comment>
<dbReference type="InterPro" id="IPR046739">
    <property type="entry name" value="DUF6789"/>
</dbReference>
<protein>
    <submittedName>
        <fullName evidence="1">DUF6789 family protein</fullName>
    </submittedName>
</protein>
<accession>A0ABW0GMC3</accession>
<dbReference type="Proteomes" id="UP001596122">
    <property type="component" value="Unassembled WGS sequence"/>
</dbReference>
<gene>
    <name evidence="1" type="ORF">ACFPJ6_05875</name>
</gene>
<dbReference type="EMBL" id="JBHSLD010000006">
    <property type="protein sequence ID" value="MFC5380311.1"/>
    <property type="molecule type" value="Genomic_DNA"/>
</dbReference>
<name>A0ABW0GMC3_9MICO</name>
<dbReference type="RefSeq" id="WP_340267317.1">
    <property type="nucleotide sequence ID" value="NZ_JBBEOG010000001.1"/>
</dbReference>
<reference evidence="2" key="1">
    <citation type="journal article" date="2019" name="Int. J. Syst. Evol. Microbiol.">
        <title>The Global Catalogue of Microorganisms (GCM) 10K type strain sequencing project: providing services to taxonomists for standard genome sequencing and annotation.</title>
        <authorList>
            <consortium name="The Broad Institute Genomics Platform"/>
            <consortium name="The Broad Institute Genome Sequencing Center for Infectious Disease"/>
            <person name="Wu L."/>
            <person name="Ma J."/>
        </authorList>
    </citation>
    <scope>NUCLEOTIDE SEQUENCE [LARGE SCALE GENOMIC DNA]</scope>
    <source>
        <strain evidence="2">CCUG 43114</strain>
    </source>
</reference>
<keyword evidence="2" id="KW-1185">Reference proteome</keyword>
<evidence type="ECO:0000313" key="2">
    <source>
        <dbReference type="Proteomes" id="UP001596122"/>
    </source>
</evidence>
<sequence>MSRAILRVVAGAVAGGVATVPMSAVVWGARGAGLLGTAPPRRLTDRALQAIGVDLPEPARRAATAVDHAVFGAVAGGAWGVIDPLVPAAVPRWLAGAGYGLAVWASAYLGWVPAVRAMPSAEDDRRDRAVSMVVAHLVYGVVLGEVARRLRAATAGADHADGVPVR</sequence>
<dbReference type="Pfam" id="PF20587">
    <property type="entry name" value="DUF6789"/>
    <property type="match status" value="1"/>
</dbReference>
<evidence type="ECO:0000313" key="1">
    <source>
        <dbReference type="EMBL" id="MFC5380311.1"/>
    </source>
</evidence>
<proteinExistence type="predicted"/>
<organism evidence="1 2">
    <name type="scientific">Aquipuribacter nitratireducens</name>
    <dbReference type="NCBI Taxonomy" id="650104"/>
    <lineage>
        <taxon>Bacteria</taxon>
        <taxon>Bacillati</taxon>
        <taxon>Actinomycetota</taxon>
        <taxon>Actinomycetes</taxon>
        <taxon>Micrococcales</taxon>
        <taxon>Intrasporangiaceae</taxon>
        <taxon>Aquipuribacter</taxon>
    </lineage>
</organism>